<evidence type="ECO:0000256" key="8">
    <source>
        <dbReference type="SAM" id="MobiDB-lite"/>
    </source>
</evidence>
<dbReference type="Pfam" id="PF04147">
    <property type="entry name" value="Nop14"/>
    <property type="match status" value="1"/>
</dbReference>
<reference evidence="9" key="1">
    <citation type="submission" date="2022-07" db="EMBL/GenBank/DDBJ databases">
        <title>Phylogenomic reconstructions and comparative analyses of Kickxellomycotina fungi.</title>
        <authorList>
            <person name="Reynolds N.K."/>
            <person name="Stajich J.E."/>
            <person name="Barry K."/>
            <person name="Grigoriev I.V."/>
            <person name="Crous P."/>
            <person name="Smith M.E."/>
        </authorList>
    </citation>
    <scope>NUCLEOTIDE SEQUENCE</scope>
    <source>
        <strain evidence="9">RSA 1196</strain>
    </source>
</reference>
<evidence type="ECO:0000256" key="7">
    <source>
        <dbReference type="SAM" id="Coils"/>
    </source>
</evidence>
<keyword evidence="5" id="KW-0539">Nucleus</keyword>
<gene>
    <name evidence="9" type="primary">NOP14</name>
    <name evidence="9" type="ORF">IWQ62_001601</name>
</gene>
<evidence type="ECO:0000256" key="4">
    <source>
        <dbReference type="ARBA" id="ARBA00022552"/>
    </source>
</evidence>
<feature type="region of interest" description="Disordered" evidence="8">
    <location>
        <begin position="225"/>
        <end position="247"/>
    </location>
</feature>
<feature type="non-terminal residue" evidence="9">
    <location>
        <position position="946"/>
    </location>
</feature>
<dbReference type="GO" id="GO:0032040">
    <property type="term" value="C:small-subunit processome"/>
    <property type="evidence" value="ECO:0007669"/>
    <property type="project" value="InterPro"/>
</dbReference>
<feature type="compositionally biased region" description="Acidic residues" evidence="8">
    <location>
        <begin position="342"/>
        <end position="353"/>
    </location>
</feature>
<dbReference type="GO" id="GO:0030692">
    <property type="term" value="C:Noc4p-Nop14p complex"/>
    <property type="evidence" value="ECO:0007669"/>
    <property type="project" value="TreeGrafter"/>
</dbReference>
<name>A0A9W8E3N0_9FUNG</name>
<comment type="caution">
    <text evidence="9">The sequence shown here is derived from an EMBL/GenBank/DDBJ whole genome shotgun (WGS) entry which is preliminary data.</text>
</comment>
<dbReference type="PANTHER" id="PTHR23183">
    <property type="entry name" value="NOP14"/>
    <property type="match status" value="1"/>
</dbReference>
<feature type="region of interest" description="Disordered" evidence="8">
    <location>
        <begin position="198"/>
        <end position="217"/>
    </location>
</feature>
<keyword evidence="4" id="KW-0698">rRNA processing</keyword>
<feature type="compositionally biased region" description="Acidic residues" evidence="8">
    <location>
        <begin position="408"/>
        <end position="442"/>
    </location>
</feature>
<keyword evidence="10" id="KW-1185">Reference proteome</keyword>
<dbReference type="OrthoDB" id="441771at2759"/>
<evidence type="ECO:0000256" key="2">
    <source>
        <dbReference type="ARBA" id="ARBA00007466"/>
    </source>
</evidence>
<accession>A0A9W8E3N0</accession>
<comment type="subcellular location">
    <subcellularLocation>
        <location evidence="1">Nucleus</location>
        <location evidence="1">Nucleolus</location>
    </subcellularLocation>
</comment>
<dbReference type="AlphaFoldDB" id="A0A9W8E3N0"/>
<dbReference type="GO" id="GO:0030490">
    <property type="term" value="P:maturation of SSU-rRNA"/>
    <property type="evidence" value="ECO:0007669"/>
    <property type="project" value="TreeGrafter"/>
</dbReference>
<evidence type="ECO:0000256" key="1">
    <source>
        <dbReference type="ARBA" id="ARBA00004604"/>
    </source>
</evidence>
<evidence type="ECO:0000313" key="9">
    <source>
        <dbReference type="EMBL" id="KAJ1967837.1"/>
    </source>
</evidence>
<feature type="compositionally biased region" description="Polar residues" evidence="8">
    <location>
        <begin position="395"/>
        <end position="407"/>
    </location>
</feature>
<feature type="coiled-coil region" evidence="7">
    <location>
        <begin position="899"/>
        <end position="926"/>
    </location>
</feature>
<feature type="compositionally biased region" description="Basic residues" evidence="8">
    <location>
        <begin position="358"/>
        <end position="367"/>
    </location>
</feature>
<comment type="function">
    <text evidence="6">Involved in nucleolar processing of pre-18S ribosomal RNA. Has a role in the nuclear export of 40S pre-ribosomal subunit to the cytoplasm.</text>
</comment>
<feature type="region of interest" description="Disordered" evidence="8">
    <location>
        <begin position="325"/>
        <end position="507"/>
    </location>
</feature>
<dbReference type="InterPro" id="IPR007276">
    <property type="entry name" value="Nop14"/>
</dbReference>
<comment type="similarity">
    <text evidence="2">Belongs to the NOP14 family.</text>
</comment>
<dbReference type="PANTHER" id="PTHR23183:SF0">
    <property type="entry name" value="NUCLEOLAR PROTEIN 14"/>
    <property type="match status" value="1"/>
</dbReference>
<protein>
    <submittedName>
        <fullName evidence="9">Nucleolar complex protein 14</fullName>
    </submittedName>
</protein>
<sequence>MGPSGGKNNKSALKRLRESLHQAGIVGGRGRVSKIKNKTKRIEVAKQQQKKLVALKELHNPFEFQVNSKTKTKVVGRKLKGEVGRPTLSKQAGLENRKKSLLVEWQNRHKAGGLVDRRFGESNPHLTPEEKMLERFTRERQSQFRKEDMFNLEDDEDLTHLGQSLGNMDDFDETGLQLSSGDEDDGTGTIDGQTVAQKHFGGFDPEEPTGSGENKSKAEVMKELIAKSKMYKHERQTQREEDEEMRMELDDELRDIRELLMTGAAVEPTEEGQSDPAKDSNMVAQDEDRDADYNRYLKELALERRARATDRLKTEEELLMEEKARLERAERHRLRRMAGEPSDTEAEGSDSDGESNAHRRSRLRSKPSRAPQGDDLDDDFAEGDENGTGEWVPQGLQTLGSDAGSDQTLDDDSSEEDSEVEFSGEEEDGDSGSEVSESDDDLNAWGSDLEPDYAVTQKFDQRDVYSDDDDGGNDQSHSTVPRQADAAMDAKRPEESSSNQLPYTFPAPESYEDLADLLDGQTLENQATILQRLRVLYHAQLAPENKQKLRNLFRALYVHIHTSASDGPLPSLAAFNLYVRHLTDLAPTYPELLGEMALEQLRNFQEELMNRIASPDARGTFPEATDILQFRLISQCMSTSDLKHPVITPMQLVLAQYLAQYPIRTLREVYCGLMICHQLLDMQRLSRRLLPEVYNYLCLVLHSIFDPPLPSSESSTSNSRFSSDQFAFPIPTSPSYNLAILRLPFNTPDDSSVEWSTLEYEQPSLFQILDGTAFSTKDTSAHRIAILCTTVQLLAKAGHMYAPLPNFVELFGPVVDYLRAFPTTQLSPSVIDVLQTAQTRLALMLSQCVEQRQPLQMQSHRPVPIASYLPKFEDKYSLDRHYDADRERGQARKLRKLYNKEMRGAIRELRKDSQFLSAEKLQQQKEADAEYKKKIRHIMGTMGSEE</sequence>
<organism evidence="9 10">
    <name type="scientific">Dispira parvispora</name>
    <dbReference type="NCBI Taxonomy" id="1520584"/>
    <lineage>
        <taxon>Eukaryota</taxon>
        <taxon>Fungi</taxon>
        <taxon>Fungi incertae sedis</taxon>
        <taxon>Zoopagomycota</taxon>
        <taxon>Kickxellomycotina</taxon>
        <taxon>Dimargaritomycetes</taxon>
        <taxon>Dimargaritales</taxon>
        <taxon>Dimargaritaceae</taxon>
        <taxon>Dispira</taxon>
    </lineage>
</organism>
<feature type="region of interest" description="Disordered" evidence="8">
    <location>
        <begin position="264"/>
        <end position="291"/>
    </location>
</feature>
<dbReference type="Proteomes" id="UP001150925">
    <property type="component" value="Unassembled WGS sequence"/>
</dbReference>
<evidence type="ECO:0000256" key="6">
    <source>
        <dbReference type="ARBA" id="ARBA00024695"/>
    </source>
</evidence>
<evidence type="ECO:0000256" key="3">
    <source>
        <dbReference type="ARBA" id="ARBA00022517"/>
    </source>
</evidence>
<keyword evidence="3" id="KW-0690">Ribosome biogenesis</keyword>
<feature type="compositionally biased region" description="Acidic residues" evidence="8">
    <location>
        <begin position="374"/>
        <end position="387"/>
    </location>
</feature>
<proteinExistence type="inferred from homology"/>
<dbReference type="EMBL" id="JANBPY010000274">
    <property type="protein sequence ID" value="KAJ1967837.1"/>
    <property type="molecule type" value="Genomic_DNA"/>
</dbReference>
<keyword evidence="7" id="KW-0175">Coiled coil</keyword>
<evidence type="ECO:0000313" key="10">
    <source>
        <dbReference type="Proteomes" id="UP001150925"/>
    </source>
</evidence>
<evidence type="ECO:0000256" key="5">
    <source>
        <dbReference type="ARBA" id="ARBA00023242"/>
    </source>
</evidence>
<feature type="compositionally biased region" description="Basic and acidic residues" evidence="8">
    <location>
        <begin position="225"/>
        <end position="239"/>
    </location>
</feature>